<feature type="region of interest" description="Disordered" evidence="1">
    <location>
        <begin position="270"/>
        <end position="299"/>
    </location>
</feature>
<accession>A0ABT2NER3</accession>
<comment type="caution">
    <text evidence="2">The sequence shown here is derived from an EMBL/GenBank/DDBJ whole genome shotgun (WGS) entry which is preliminary data.</text>
</comment>
<name>A0ABT2NER3_9CYAN</name>
<dbReference type="EMBL" id="JAMXFA010000034">
    <property type="protein sequence ID" value="MCT7980220.1"/>
    <property type="molecule type" value="Genomic_DNA"/>
</dbReference>
<dbReference type="SMART" id="SM00728">
    <property type="entry name" value="ChW"/>
    <property type="match status" value="1"/>
</dbReference>
<reference evidence="2 3" key="1">
    <citation type="journal article" date="2022" name="Front. Microbiol.">
        <title>High genomic differentiation and limited gene flow indicate recent cryptic speciation within the genus Laspinema (cyanobacteria).</title>
        <authorList>
            <person name="Stanojkovic A."/>
            <person name="Skoupy S."/>
            <person name="Skaloud P."/>
            <person name="Dvorak P."/>
        </authorList>
    </citation>
    <scope>NUCLEOTIDE SEQUENCE [LARGE SCALE GENOMIC DNA]</scope>
    <source>
        <strain evidence="2 3">D3b</strain>
    </source>
</reference>
<evidence type="ECO:0000313" key="2">
    <source>
        <dbReference type="EMBL" id="MCT7980220.1"/>
    </source>
</evidence>
<keyword evidence="3" id="KW-1185">Reference proteome</keyword>
<feature type="compositionally biased region" description="Polar residues" evidence="1">
    <location>
        <begin position="290"/>
        <end position="299"/>
    </location>
</feature>
<gene>
    <name evidence="2" type="ORF">NG792_21065</name>
</gene>
<sequence length="457" mass="49604">MNADHQQLQQQLNHLKQRLPGLSSRLSQAAVELKEAGVPVDERLSEQLIAYRQEFAGLKSRAIELAKTYSVPGVVAPTQISSLHDIQGVLHTIARSGGEVNESQKALYYIDRFLSLTHRDQPHFAPLEEAKVKARELRHIILNSSPSNFPPDVPALLSGQHPCCAFLSLIEPDANIADDEWERRLEFCGRAFGKPLTLAASRGKLQFSGTVTAPAPTVTAPAPTVTAPVPTVTAPTAAPLPRRSPEMVVIAGSNESVEPTDTEAEVERLLSQKPVSPPSNLPDVIILPSSDESPSRNQIAPPSPNFAPTLPKMSGLSGVGIEVGLNVLVHIERVGDHQFHEHEFAGTRGKSLRLEAFALEIKPPIPGLGIRYLAHIQGSGDTPWVTEGEWVGARGSGLRLEGLAIELTGPEAQNYSVYYKAHIERVGDTQEFSNGEFCGRRGSGMRVEGIEIHIERN</sequence>
<dbReference type="Proteomes" id="UP001525961">
    <property type="component" value="Unassembled WGS sequence"/>
</dbReference>
<dbReference type="Pfam" id="PF07538">
    <property type="entry name" value="ChW"/>
    <property type="match status" value="2"/>
</dbReference>
<protein>
    <submittedName>
        <fullName evidence="2">Uncharacterized protein</fullName>
    </submittedName>
</protein>
<evidence type="ECO:0000256" key="1">
    <source>
        <dbReference type="SAM" id="MobiDB-lite"/>
    </source>
</evidence>
<dbReference type="InterPro" id="IPR006637">
    <property type="entry name" value="ChW"/>
</dbReference>
<dbReference type="RefSeq" id="WP_261236718.1">
    <property type="nucleotide sequence ID" value="NZ_JAMXFA010000034.1"/>
</dbReference>
<evidence type="ECO:0000313" key="3">
    <source>
        <dbReference type="Proteomes" id="UP001525961"/>
    </source>
</evidence>
<organism evidence="2 3">
    <name type="scientific">Laspinema olomoucense D3b</name>
    <dbReference type="NCBI Taxonomy" id="2953688"/>
    <lineage>
        <taxon>Bacteria</taxon>
        <taxon>Bacillati</taxon>
        <taxon>Cyanobacteriota</taxon>
        <taxon>Cyanophyceae</taxon>
        <taxon>Oscillatoriophycideae</taxon>
        <taxon>Oscillatoriales</taxon>
        <taxon>Laspinemataceae</taxon>
        <taxon>Laspinema</taxon>
        <taxon>Laspinema olomoucense</taxon>
    </lineage>
</organism>
<proteinExistence type="predicted"/>